<evidence type="ECO:0000256" key="5">
    <source>
        <dbReference type="PROSITE-ProRule" id="PRU00108"/>
    </source>
</evidence>
<evidence type="ECO:0000313" key="9">
    <source>
        <dbReference type="EMBL" id="EJU04705.1"/>
    </source>
</evidence>
<dbReference type="HOGENOM" id="CLU_415613_0_0_1"/>
<dbReference type="PRINTS" id="PR00031">
    <property type="entry name" value="HTHREPRESSR"/>
</dbReference>
<name>M5G951_DACPD</name>
<dbReference type="InterPro" id="IPR009057">
    <property type="entry name" value="Homeodomain-like_sf"/>
</dbReference>
<feature type="domain" description="Homeobox" evidence="8">
    <location>
        <begin position="120"/>
        <end position="180"/>
    </location>
</feature>
<dbReference type="Pfam" id="PF00046">
    <property type="entry name" value="Homeodomain"/>
    <property type="match status" value="1"/>
</dbReference>
<evidence type="ECO:0000256" key="7">
    <source>
        <dbReference type="SAM" id="MobiDB-lite"/>
    </source>
</evidence>
<evidence type="ECO:0000256" key="2">
    <source>
        <dbReference type="ARBA" id="ARBA00023125"/>
    </source>
</evidence>
<protein>
    <recommendedName>
        <fullName evidence="8">Homeobox domain-containing protein</fullName>
    </recommendedName>
</protein>
<evidence type="ECO:0000256" key="1">
    <source>
        <dbReference type="ARBA" id="ARBA00004123"/>
    </source>
</evidence>
<evidence type="ECO:0000256" key="3">
    <source>
        <dbReference type="ARBA" id="ARBA00023155"/>
    </source>
</evidence>
<dbReference type="GeneID" id="63684813"/>
<keyword evidence="4 5" id="KW-0539">Nucleus</keyword>
<dbReference type="InterPro" id="IPR001356">
    <property type="entry name" value="HD"/>
</dbReference>
<dbReference type="GO" id="GO:0006357">
    <property type="term" value="P:regulation of transcription by RNA polymerase II"/>
    <property type="evidence" value="ECO:0007669"/>
    <property type="project" value="TreeGrafter"/>
</dbReference>
<feature type="compositionally biased region" description="Basic and acidic residues" evidence="7">
    <location>
        <begin position="151"/>
        <end position="165"/>
    </location>
</feature>
<keyword evidence="3 5" id="KW-0371">Homeobox</keyword>
<evidence type="ECO:0000259" key="8">
    <source>
        <dbReference type="PROSITE" id="PS50071"/>
    </source>
</evidence>
<evidence type="ECO:0000256" key="4">
    <source>
        <dbReference type="ARBA" id="ARBA00023242"/>
    </source>
</evidence>
<dbReference type="PROSITE" id="PS50071">
    <property type="entry name" value="HOMEOBOX_2"/>
    <property type="match status" value="1"/>
</dbReference>
<dbReference type="Gene3D" id="1.10.10.60">
    <property type="entry name" value="Homeodomain-like"/>
    <property type="match status" value="1"/>
</dbReference>
<dbReference type="GO" id="GO:0005634">
    <property type="term" value="C:nucleus"/>
    <property type="evidence" value="ECO:0007669"/>
    <property type="project" value="UniProtKB-SubCell"/>
</dbReference>
<dbReference type="SUPFAM" id="SSF46689">
    <property type="entry name" value="Homeodomain-like"/>
    <property type="match status" value="1"/>
</dbReference>
<dbReference type="InterPro" id="IPR000047">
    <property type="entry name" value="HTH_motif"/>
</dbReference>
<feature type="region of interest" description="Disordered" evidence="7">
    <location>
        <begin position="510"/>
        <end position="551"/>
    </location>
</feature>
<feature type="compositionally biased region" description="Polar residues" evidence="7">
    <location>
        <begin position="510"/>
        <end position="528"/>
    </location>
</feature>
<proteinExistence type="predicted"/>
<dbReference type="STRING" id="1858805.M5G951"/>
<sequence length="660" mass="71621">MACDGLVHLPVADHTAPWLGQLHRNAPISDPPQFYLAMHPRVPGYIPPSHAGDPRPSLQVNTNALHTVYSAPPYTVGPGRIGHTLPCTSTIETNAYNPGSTPSISPTPASSVSVAHPEDPSPKRKRSRVTPEQLTRLEELFASDRSPTVSRRKEISAELGMRERQTQIWFQNRRAKAKVQEGRGKPRTKKSSAGKNRRTDVASPESMTSGQDLSPEEEDNEDEPPSGRPPPPSTHPHYDQYVADRFREPGPIRLIPCHLLKIGSWPTLSDPTRGRELVAFVAQRQAGAVLVMLWFFSNGGRSYKLELPISAIESTHVSFELAASGDRYPTAVARLTLSHAPTFYVLSESPGEGGATPTSSVRQHQSVWTACQDFTQGGSGATARVYEMQGPAQSMVQALTHFPNYSQDGGLSPTLIPPLQLSRPQPGMVVPLLPSLPLDGSPSYPVYSQSFTPQHPSIVPPTSSGASSVLYPRPYLQQSPALQRQTSFPQPANQPTFAYDMNAALPSQGFTANLSPLSDPGTSNSTADYSARGSRPFTTETLTTPFFPDLNSPTFQEAAASLMNDEPGAHLYPPFPQRQQYSPADPAPHADTQLRSSETYPDRPHYVPSIDPGSQGGTSSTPTREYQMPYSSHPVVSQFMSLQPPSLSQGYTTAPSEGSI</sequence>
<evidence type="ECO:0000256" key="6">
    <source>
        <dbReference type="RuleBase" id="RU000682"/>
    </source>
</evidence>
<feature type="region of interest" description="Disordered" evidence="7">
    <location>
        <begin position="565"/>
        <end position="660"/>
    </location>
</feature>
<dbReference type="AlphaFoldDB" id="M5G951"/>
<dbReference type="EMBL" id="JH795857">
    <property type="protein sequence ID" value="EJU04705.1"/>
    <property type="molecule type" value="Genomic_DNA"/>
</dbReference>
<feature type="DNA-binding region" description="Homeobox" evidence="5">
    <location>
        <begin position="122"/>
        <end position="181"/>
    </location>
</feature>
<dbReference type="GO" id="GO:0030154">
    <property type="term" value="P:cell differentiation"/>
    <property type="evidence" value="ECO:0007669"/>
    <property type="project" value="TreeGrafter"/>
</dbReference>
<keyword evidence="2 5" id="KW-0238">DNA-binding</keyword>
<dbReference type="PANTHER" id="PTHR24324:SF5">
    <property type="entry name" value="HEMATOPOIETICALLY-EXPRESSED HOMEOBOX PROTEIN HHEX"/>
    <property type="match status" value="1"/>
</dbReference>
<feature type="compositionally biased region" description="Polar residues" evidence="7">
    <location>
        <begin position="634"/>
        <end position="660"/>
    </location>
</feature>
<dbReference type="GO" id="GO:0000978">
    <property type="term" value="F:RNA polymerase II cis-regulatory region sequence-specific DNA binding"/>
    <property type="evidence" value="ECO:0007669"/>
    <property type="project" value="TreeGrafter"/>
</dbReference>
<feature type="region of interest" description="Disordered" evidence="7">
    <location>
        <begin position="92"/>
        <end position="239"/>
    </location>
</feature>
<feature type="compositionally biased region" description="Low complexity" evidence="7">
    <location>
        <begin position="536"/>
        <end position="548"/>
    </location>
</feature>
<feature type="compositionally biased region" description="Acidic residues" evidence="7">
    <location>
        <begin position="214"/>
        <end position="224"/>
    </location>
</feature>
<feature type="compositionally biased region" description="Basic residues" evidence="7">
    <location>
        <begin position="185"/>
        <end position="196"/>
    </location>
</feature>
<dbReference type="PANTHER" id="PTHR24324">
    <property type="entry name" value="HOMEOBOX PROTEIN HHEX"/>
    <property type="match status" value="1"/>
</dbReference>
<reference evidence="9 10" key="1">
    <citation type="journal article" date="2012" name="Science">
        <title>The Paleozoic origin of enzymatic lignin decomposition reconstructed from 31 fungal genomes.</title>
        <authorList>
            <person name="Floudas D."/>
            <person name="Binder M."/>
            <person name="Riley R."/>
            <person name="Barry K."/>
            <person name="Blanchette R.A."/>
            <person name="Henrissat B."/>
            <person name="Martinez A.T."/>
            <person name="Otillar R."/>
            <person name="Spatafora J.W."/>
            <person name="Yadav J.S."/>
            <person name="Aerts A."/>
            <person name="Benoit I."/>
            <person name="Boyd A."/>
            <person name="Carlson A."/>
            <person name="Copeland A."/>
            <person name="Coutinho P.M."/>
            <person name="de Vries R.P."/>
            <person name="Ferreira P."/>
            <person name="Findley K."/>
            <person name="Foster B."/>
            <person name="Gaskell J."/>
            <person name="Glotzer D."/>
            <person name="Gorecki P."/>
            <person name="Heitman J."/>
            <person name="Hesse C."/>
            <person name="Hori C."/>
            <person name="Igarashi K."/>
            <person name="Jurgens J.A."/>
            <person name="Kallen N."/>
            <person name="Kersten P."/>
            <person name="Kohler A."/>
            <person name="Kuees U."/>
            <person name="Kumar T.K.A."/>
            <person name="Kuo A."/>
            <person name="LaButti K."/>
            <person name="Larrondo L.F."/>
            <person name="Lindquist E."/>
            <person name="Ling A."/>
            <person name="Lombard V."/>
            <person name="Lucas S."/>
            <person name="Lundell T."/>
            <person name="Martin R."/>
            <person name="McLaughlin D.J."/>
            <person name="Morgenstern I."/>
            <person name="Morin E."/>
            <person name="Murat C."/>
            <person name="Nagy L.G."/>
            <person name="Nolan M."/>
            <person name="Ohm R.A."/>
            <person name="Patyshakuliyeva A."/>
            <person name="Rokas A."/>
            <person name="Ruiz-Duenas F.J."/>
            <person name="Sabat G."/>
            <person name="Salamov A."/>
            <person name="Samejima M."/>
            <person name="Schmutz J."/>
            <person name="Slot J.C."/>
            <person name="St John F."/>
            <person name="Stenlid J."/>
            <person name="Sun H."/>
            <person name="Sun S."/>
            <person name="Syed K."/>
            <person name="Tsang A."/>
            <person name="Wiebenga A."/>
            <person name="Young D."/>
            <person name="Pisabarro A."/>
            <person name="Eastwood D.C."/>
            <person name="Martin F."/>
            <person name="Cullen D."/>
            <person name="Grigoriev I.V."/>
            <person name="Hibbett D.S."/>
        </authorList>
    </citation>
    <scope>NUCLEOTIDE SEQUENCE [LARGE SCALE GENOMIC DNA]</scope>
    <source>
        <strain evidence="9 10">DJM-731 SS1</strain>
    </source>
</reference>
<dbReference type="CDD" id="cd00086">
    <property type="entry name" value="homeodomain"/>
    <property type="match status" value="1"/>
</dbReference>
<gene>
    <name evidence="9" type="ORF">DACRYDRAFT_114058</name>
</gene>
<dbReference type="SMART" id="SM00389">
    <property type="entry name" value="HOX"/>
    <property type="match status" value="1"/>
</dbReference>
<dbReference type="RefSeq" id="XP_040631599.1">
    <property type="nucleotide sequence ID" value="XM_040769751.1"/>
</dbReference>
<keyword evidence="10" id="KW-1185">Reference proteome</keyword>
<comment type="subcellular location">
    <subcellularLocation>
        <location evidence="1 5 6">Nucleus</location>
    </subcellularLocation>
</comment>
<dbReference type="OMA" id="TIFRIDI"/>
<evidence type="ECO:0000313" key="10">
    <source>
        <dbReference type="Proteomes" id="UP000030653"/>
    </source>
</evidence>
<dbReference type="InterPro" id="IPR051000">
    <property type="entry name" value="Homeobox_DNA-bind_prot"/>
</dbReference>
<accession>M5G951</accession>
<organism evidence="9 10">
    <name type="scientific">Dacryopinax primogenitus (strain DJM 731)</name>
    <name type="common">Brown rot fungus</name>
    <dbReference type="NCBI Taxonomy" id="1858805"/>
    <lineage>
        <taxon>Eukaryota</taxon>
        <taxon>Fungi</taxon>
        <taxon>Dikarya</taxon>
        <taxon>Basidiomycota</taxon>
        <taxon>Agaricomycotina</taxon>
        <taxon>Dacrymycetes</taxon>
        <taxon>Dacrymycetales</taxon>
        <taxon>Dacrymycetaceae</taxon>
        <taxon>Dacryopinax</taxon>
    </lineage>
</organism>
<dbReference type="Proteomes" id="UP000030653">
    <property type="component" value="Unassembled WGS sequence"/>
</dbReference>
<dbReference type="OrthoDB" id="6159439at2759"/>
<feature type="compositionally biased region" description="Low complexity" evidence="7">
    <location>
        <begin position="100"/>
        <end position="115"/>
    </location>
</feature>